<name>A0AAW2XS11_9LAMI</name>
<reference evidence="1" key="1">
    <citation type="submission" date="2020-06" db="EMBL/GenBank/DDBJ databases">
        <authorList>
            <person name="Li T."/>
            <person name="Hu X."/>
            <person name="Zhang T."/>
            <person name="Song X."/>
            <person name="Zhang H."/>
            <person name="Dai N."/>
            <person name="Sheng W."/>
            <person name="Hou X."/>
            <person name="Wei L."/>
        </authorList>
    </citation>
    <scope>NUCLEOTIDE SEQUENCE</scope>
    <source>
        <strain evidence="1">KEN1</strain>
        <tissue evidence="1">Leaf</tissue>
    </source>
</reference>
<dbReference type="AlphaFoldDB" id="A0AAW2XS11"/>
<gene>
    <name evidence="1" type="ORF">Slati_0979000</name>
</gene>
<organism evidence="1">
    <name type="scientific">Sesamum latifolium</name>
    <dbReference type="NCBI Taxonomy" id="2727402"/>
    <lineage>
        <taxon>Eukaryota</taxon>
        <taxon>Viridiplantae</taxon>
        <taxon>Streptophyta</taxon>
        <taxon>Embryophyta</taxon>
        <taxon>Tracheophyta</taxon>
        <taxon>Spermatophyta</taxon>
        <taxon>Magnoliopsida</taxon>
        <taxon>eudicotyledons</taxon>
        <taxon>Gunneridae</taxon>
        <taxon>Pentapetalae</taxon>
        <taxon>asterids</taxon>
        <taxon>lamiids</taxon>
        <taxon>Lamiales</taxon>
        <taxon>Pedaliaceae</taxon>
        <taxon>Sesamum</taxon>
    </lineage>
</organism>
<reference evidence="1" key="2">
    <citation type="journal article" date="2024" name="Plant">
        <title>Genomic evolution and insights into agronomic trait innovations of Sesamum species.</title>
        <authorList>
            <person name="Miao H."/>
            <person name="Wang L."/>
            <person name="Qu L."/>
            <person name="Liu H."/>
            <person name="Sun Y."/>
            <person name="Le M."/>
            <person name="Wang Q."/>
            <person name="Wei S."/>
            <person name="Zheng Y."/>
            <person name="Lin W."/>
            <person name="Duan Y."/>
            <person name="Cao H."/>
            <person name="Xiong S."/>
            <person name="Wang X."/>
            <person name="Wei L."/>
            <person name="Li C."/>
            <person name="Ma Q."/>
            <person name="Ju M."/>
            <person name="Zhao R."/>
            <person name="Li G."/>
            <person name="Mu C."/>
            <person name="Tian Q."/>
            <person name="Mei H."/>
            <person name="Zhang T."/>
            <person name="Gao T."/>
            <person name="Zhang H."/>
        </authorList>
    </citation>
    <scope>NUCLEOTIDE SEQUENCE</scope>
    <source>
        <strain evidence="1">KEN1</strain>
    </source>
</reference>
<comment type="caution">
    <text evidence="1">The sequence shown here is derived from an EMBL/GenBank/DDBJ whole genome shotgun (WGS) entry which is preliminary data.</text>
</comment>
<proteinExistence type="predicted"/>
<accession>A0AAW2XS11</accession>
<sequence>MDRTTEESADWTYLTAAIELQVEIGTQIRWRSRGRRTGGRRRPVHQGEWGRKIQRQVVEIWGLGTWGETVLHLGWFKGTGRMKWVLGRPLHIAQVWQVAGEYNI</sequence>
<protein>
    <submittedName>
        <fullName evidence="1">Uncharacterized protein</fullName>
    </submittedName>
</protein>
<evidence type="ECO:0000313" key="1">
    <source>
        <dbReference type="EMBL" id="KAL0456398.1"/>
    </source>
</evidence>
<dbReference type="EMBL" id="JACGWN010000003">
    <property type="protein sequence ID" value="KAL0456398.1"/>
    <property type="molecule type" value="Genomic_DNA"/>
</dbReference>